<dbReference type="GO" id="GO:0008237">
    <property type="term" value="F:metallopeptidase activity"/>
    <property type="evidence" value="ECO:0007669"/>
    <property type="project" value="InterPro"/>
</dbReference>
<sequence>MRPHRTTPAPRRRPLRALAGAATALALALALPATAARAEEPAAPDTVVGEIVQAWPEAGPAGSTAEAGYAEAPLTWVESTTGEAVRVPTGAVAGLAVGSTVQLTVGEHVADDAAQQGLVPARDVLAAELLQEAPEARAARVAGLTNQVTVAMAVPAGGQRDGATLSQLVAAVGGPVAEFWAGETDGAVRLGVTDAHDWVQTTVGCADPTALWNEVAARTGFVPGPGRHLVVYVSSLPGDLPGCSYALGQVGSGVGAGGRVYVRDVLPSVIAHELGHNFGLGHSSGHQCDGALETGACRTAPYRDYYDVMGASWREVGSLNAPQAAQLGVLPASAQVPVTATGPATTVTLAPLASRAGTRAVRLTDPTGSTYWLELRAAVGRDAWLGAAGNRFGLDSGVLLHRTGRMPDTALLLDGTPSTAARWDDDLQAALPVGVPVPVAGGAFTVTVDAVTAAGATLTVVPAPGAAVPVTPLPEGDPTPEVLAAAPGVPAAAPATATAATAAPADVAVPVAPEVPVAATPEAPVAPVAAGVLLTEPVPSAVRGRFPRRLGAAGRGGRGRGGPGARRLDRHPQAGGARPGLSSRLHFPVRPADEGTGPSRLETPRATCAFPPAAGPRRRSSRRPPGAGRTAGRRGGDLHQRRDGHR</sequence>
<dbReference type="EMBL" id="CP001867">
    <property type="protein sequence ID" value="ADB76925.1"/>
    <property type="molecule type" value="Genomic_DNA"/>
</dbReference>
<dbReference type="InterPro" id="IPR024079">
    <property type="entry name" value="MetalloPept_cat_dom_sf"/>
</dbReference>
<dbReference type="KEGG" id="gob:Gobs_4369"/>
<accession>D2SG57</accession>
<keyword evidence="4" id="KW-1185">Reference proteome</keyword>
<evidence type="ECO:0000256" key="1">
    <source>
        <dbReference type="SAM" id="MobiDB-lite"/>
    </source>
</evidence>
<feature type="region of interest" description="Disordered" evidence="1">
    <location>
        <begin position="545"/>
        <end position="646"/>
    </location>
</feature>
<keyword evidence="2" id="KW-0732">Signal</keyword>
<dbReference type="Gene3D" id="3.40.390.10">
    <property type="entry name" value="Collagenase (Catalytic Domain)"/>
    <property type="match status" value="1"/>
</dbReference>
<dbReference type="PROSITE" id="PS51318">
    <property type="entry name" value="TAT"/>
    <property type="match status" value="1"/>
</dbReference>
<dbReference type="Proteomes" id="UP000001382">
    <property type="component" value="Chromosome"/>
</dbReference>
<proteinExistence type="predicted"/>
<dbReference type="eggNOG" id="COG5479">
    <property type="taxonomic scope" value="Bacteria"/>
</dbReference>
<name>D2SG57_GEOOG</name>
<reference evidence="4" key="2">
    <citation type="submission" date="2010-01" db="EMBL/GenBank/DDBJ databases">
        <title>The complete genome of Geodermatophilus obscurus DSM 43160.</title>
        <authorList>
            <consortium name="US DOE Joint Genome Institute (JGI-PGF)"/>
            <person name="Lucas S."/>
            <person name="Copeland A."/>
            <person name="Lapidus A."/>
            <person name="Glavina del Rio T."/>
            <person name="Dalin E."/>
            <person name="Tice H."/>
            <person name="Bruce D."/>
            <person name="Goodwin L."/>
            <person name="Pitluck S."/>
            <person name="Kyrpides N."/>
            <person name="Mavromatis K."/>
            <person name="Ivanova N."/>
            <person name="Munk A.C."/>
            <person name="Brettin T."/>
            <person name="Detter J.C."/>
            <person name="Han C."/>
            <person name="Larimer F."/>
            <person name="Land M."/>
            <person name="Hauser L."/>
            <person name="Markowitz V."/>
            <person name="Cheng J.-F."/>
            <person name="Hugenholtz P."/>
            <person name="Woyke T."/>
            <person name="Wu D."/>
            <person name="Jando M."/>
            <person name="Schneider S."/>
            <person name="Klenk H.-P."/>
            <person name="Eisen J.A."/>
        </authorList>
    </citation>
    <scope>NUCLEOTIDE SEQUENCE [LARGE SCALE GENOMIC DNA]</scope>
    <source>
        <strain evidence="4">ATCC 25078 / DSM 43160 / JCM 3152 / KCC A-0152 / KCTC 9177 / NBRC 13315 / NRRL B-3577 / G-20</strain>
    </source>
</reference>
<evidence type="ECO:0000256" key="2">
    <source>
        <dbReference type="SAM" id="SignalP"/>
    </source>
</evidence>
<reference evidence="3 4" key="1">
    <citation type="journal article" date="2010" name="Stand. Genomic Sci.">
        <title>Complete genome sequence of Geodermatophilus obscurus type strain (G-20).</title>
        <authorList>
            <person name="Ivanova N."/>
            <person name="Sikorski J."/>
            <person name="Jando M."/>
            <person name="Munk C."/>
            <person name="Lapidus A."/>
            <person name="Glavina Del Rio T."/>
            <person name="Copeland A."/>
            <person name="Tice H."/>
            <person name="Cheng J.-F."/>
            <person name="Lucas S."/>
            <person name="Chen F."/>
            <person name="Nolan M."/>
            <person name="Bruce D."/>
            <person name="Goodwin L."/>
            <person name="Pitluck S."/>
            <person name="Mavromatis K."/>
            <person name="Mikhailova N."/>
            <person name="Pati A."/>
            <person name="Chen A."/>
            <person name="Palaniappan K."/>
            <person name="Land M."/>
            <person name="Hauser L."/>
            <person name="Chang Y.-J."/>
            <person name="Jeffries C.D."/>
            <person name="Meincke L."/>
            <person name="Brettin T."/>
            <person name="Detter J.C."/>
            <person name="Detter J.C."/>
            <person name="Rohde M."/>
            <person name="Goeker M."/>
            <person name="Bristow J."/>
            <person name="Eisen J.A."/>
            <person name="Markowitz V."/>
            <person name="Hugenholtz P."/>
            <person name="Kyrpides N.C."/>
            <person name="Klenk H.-P."/>
        </authorList>
    </citation>
    <scope>NUCLEOTIDE SEQUENCE [LARGE SCALE GENOMIC DNA]</scope>
    <source>
        <strain evidence="4">ATCC 25078 / DSM 43160 / JCM 3152 / KCC A-0152 / KCTC 9177 / NBRC 13315 / NRRL B-3577 / G-20</strain>
    </source>
</reference>
<feature type="compositionally biased region" description="Gly residues" evidence="1">
    <location>
        <begin position="553"/>
        <end position="564"/>
    </location>
</feature>
<evidence type="ECO:0000313" key="3">
    <source>
        <dbReference type="EMBL" id="ADB76925.1"/>
    </source>
</evidence>
<dbReference type="AlphaFoldDB" id="D2SG57"/>
<evidence type="ECO:0008006" key="5">
    <source>
        <dbReference type="Google" id="ProtNLM"/>
    </source>
</evidence>
<organism evidence="3 4">
    <name type="scientific">Geodermatophilus obscurus (strain ATCC 25078 / DSM 43160 / JCM 3152 / CCUG 61914 / KCC A-0152 / KCTC 9177 / NBRC 13315 / NRRL B-3577 / G-20)</name>
    <dbReference type="NCBI Taxonomy" id="526225"/>
    <lineage>
        <taxon>Bacteria</taxon>
        <taxon>Bacillati</taxon>
        <taxon>Actinomycetota</taxon>
        <taxon>Actinomycetes</taxon>
        <taxon>Geodermatophilales</taxon>
        <taxon>Geodermatophilaceae</taxon>
        <taxon>Geodermatophilus</taxon>
    </lineage>
</organism>
<dbReference type="SUPFAM" id="SSF55486">
    <property type="entry name" value="Metalloproteases ('zincins'), catalytic domain"/>
    <property type="match status" value="1"/>
</dbReference>
<feature type="chain" id="PRO_5039220802" description="Metallo-peptidase family M12B Reprolysin-like" evidence="2">
    <location>
        <begin position="36"/>
        <end position="646"/>
    </location>
</feature>
<dbReference type="InterPro" id="IPR006311">
    <property type="entry name" value="TAT_signal"/>
</dbReference>
<dbReference type="STRING" id="526225.Gobs_4369"/>
<dbReference type="HOGENOM" id="CLU_028329_0_0_11"/>
<dbReference type="RefSeq" id="WP_012950350.1">
    <property type="nucleotide sequence ID" value="NC_013757.1"/>
</dbReference>
<feature type="compositionally biased region" description="Basic and acidic residues" evidence="1">
    <location>
        <begin position="634"/>
        <end position="646"/>
    </location>
</feature>
<feature type="signal peptide" evidence="2">
    <location>
        <begin position="1"/>
        <end position="35"/>
    </location>
</feature>
<gene>
    <name evidence="3" type="ordered locus">Gobs_4369</name>
</gene>
<protein>
    <recommendedName>
        <fullName evidence="5">Metallo-peptidase family M12B Reprolysin-like</fullName>
    </recommendedName>
</protein>
<evidence type="ECO:0000313" key="4">
    <source>
        <dbReference type="Proteomes" id="UP000001382"/>
    </source>
</evidence>